<gene>
    <name evidence="1" type="ORF">DFH08DRAFT_1025795</name>
</gene>
<evidence type="ECO:0000313" key="1">
    <source>
        <dbReference type="EMBL" id="KAJ7363094.1"/>
    </source>
</evidence>
<keyword evidence="2" id="KW-1185">Reference proteome</keyword>
<proteinExistence type="predicted"/>
<comment type="caution">
    <text evidence="1">The sequence shown here is derived from an EMBL/GenBank/DDBJ whole genome shotgun (WGS) entry which is preliminary data.</text>
</comment>
<accession>A0AAD7ANY1</accession>
<organism evidence="1 2">
    <name type="scientific">Mycena albidolilacea</name>
    <dbReference type="NCBI Taxonomy" id="1033008"/>
    <lineage>
        <taxon>Eukaryota</taxon>
        <taxon>Fungi</taxon>
        <taxon>Dikarya</taxon>
        <taxon>Basidiomycota</taxon>
        <taxon>Agaricomycotina</taxon>
        <taxon>Agaricomycetes</taxon>
        <taxon>Agaricomycetidae</taxon>
        <taxon>Agaricales</taxon>
        <taxon>Marasmiineae</taxon>
        <taxon>Mycenaceae</taxon>
        <taxon>Mycena</taxon>
    </lineage>
</organism>
<reference evidence="1" key="1">
    <citation type="submission" date="2023-03" db="EMBL/GenBank/DDBJ databases">
        <title>Massive genome expansion in bonnet fungi (Mycena s.s.) driven by repeated elements and novel gene families across ecological guilds.</title>
        <authorList>
            <consortium name="Lawrence Berkeley National Laboratory"/>
            <person name="Harder C.B."/>
            <person name="Miyauchi S."/>
            <person name="Viragh M."/>
            <person name="Kuo A."/>
            <person name="Thoen E."/>
            <person name="Andreopoulos B."/>
            <person name="Lu D."/>
            <person name="Skrede I."/>
            <person name="Drula E."/>
            <person name="Henrissat B."/>
            <person name="Morin E."/>
            <person name="Kohler A."/>
            <person name="Barry K."/>
            <person name="LaButti K."/>
            <person name="Morin E."/>
            <person name="Salamov A."/>
            <person name="Lipzen A."/>
            <person name="Mereny Z."/>
            <person name="Hegedus B."/>
            <person name="Baldrian P."/>
            <person name="Stursova M."/>
            <person name="Weitz H."/>
            <person name="Taylor A."/>
            <person name="Grigoriev I.V."/>
            <person name="Nagy L.G."/>
            <person name="Martin F."/>
            <person name="Kauserud H."/>
        </authorList>
    </citation>
    <scope>NUCLEOTIDE SEQUENCE</scope>
    <source>
        <strain evidence="1">CBHHK002</strain>
    </source>
</reference>
<dbReference type="Proteomes" id="UP001218218">
    <property type="component" value="Unassembled WGS sequence"/>
</dbReference>
<sequence length="516" mass="57687">MPYAGISDLAVDILVNILEDSTIPTEILYFLALLSRRLNYIALSLYFSWSIDPETKSVTITLYAYRLDPLPALNKCLWISSMERVECIFPDSSSMMLVFDEIRIVPFLGQMKRVEAFFSRLTSVKEVVLKLDSTPNGRCLARGSDETLRRWATHLQHLLNCILERGCSSLTVMNGKHFIEANQVDPPRISAGVLARVDPKGVAAAEGKDTQLHCGRRWVDHTAVLRSSLSTQLLEHRLDYTLQFVPPGLYLTLAALRQSPITSLVIRMSLVGPHIWSTVLPFIASACLNLTRVSLTQLPSPSEYPDAPTETLALAFLARLPRLADVELTHRISPYGLSFGLHRTKGPAKSLKYLTKLRAPANLVEHLLSLPSKLPAIRAICILWTAPSHPHLRTLTRFLLSITRTLARRRLAPELSLWIESLSWPIYEDTTVLRGLGDTEHKQLACIERLHLENLIIPGDSRPFLEPVMAAFQGLKQVSVTTFPLEASVLPLVQQLRATDALKSIEVNGKSYDLPS</sequence>
<dbReference type="AlphaFoldDB" id="A0AAD7ANY1"/>
<evidence type="ECO:0008006" key="3">
    <source>
        <dbReference type="Google" id="ProtNLM"/>
    </source>
</evidence>
<dbReference type="EMBL" id="JARIHO010000004">
    <property type="protein sequence ID" value="KAJ7363094.1"/>
    <property type="molecule type" value="Genomic_DNA"/>
</dbReference>
<evidence type="ECO:0000313" key="2">
    <source>
        <dbReference type="Proteomes" id="UP001218218"/>
    </source>
</evidence>
<protein>
    <recommendedName>
        <fullName evidence="3">F-box domain-containing protein</fullName>
    </recommendedName>
</protein>
<name>A0AAD7ANY1_9AGAR</name>